<dbReference type="InterPro" id="IPR001179">
    <property type="entry name" value="PPIase_FKBP_dom"/>
</dbReference>
<keyword evidence="9" id="KW-1185">Reference proteome</keyword>
<dbReference type="EMBL" id="JWZX01001411">
    <property type="protein sequence ID" value="KOO33832.1"/>
    <property type="molecule type" value="Genomic_DNA"/>
</dbReference>
<evidence type="ECO:0000256" key="1">
    <source>
        <dbReference type="ARBA" id="ARBA00000971"/>
    </source>
</evidence>
<comment type="caution">
    <text evidence="8">The sequence shown here is derived from an EMBL/GenBank/DDBJ whole genome shotgun (WGS) entry which is preliminary data.</text>
</comment>
<dbReference type="PANTHER" id="PTHR10516:SF443">
    <property type="entry name" value="FK506-BINDING PROTEIN 59-RELATED"/>
    <property type="match status" value="1"/>
</dbReference>
<dbReference type="EC" id="5.2.1.8" evidence="2 5"/>
<evidence type="ECO:0000259" key="7">
    <source>
        <dbReference type="PROSITE" id="PS51203"/>
    </source>
</evidence>
<dbReference type="InterPro" id="IPR046357">
    <property type="entry name" value="PPIase_dom_sf"/>
</dbReference>
<dbReference type="SUPFAM" id="SSF49764">
    <property type="entry name" value="HSP20-like chaperones"/>
    <property type="match status" value="1"/>
</dbReference>
<dbReference type="InterPro" id="IPR007052">
    <property type="entry name" value="CS_dom"/>
</dbReference>
<dbReference type="SUPFAM" id="SSF46565">
    <property type="entry name" value="Chaperone J-domain"/>
    <property type="match status" value="1"/>
</dbReference>
<dbReference type="AlphaFoldDB" id="A0A0M0K5E2"/>
<dbReference type="Pfam" id="PF04969">
    <property type="entry name" value="CS"/>
    <property type="match status" value="1"/>
</dbReference>
<sequence length="305" mass="33605">MALAFHPDKVPDEAEREVHELRFREVQMAYESLQRLRKEQGRPTTADADGAALPSVALSSEGGLTKTVTRPAADENSETPAWGAMVSVRFVGKFPNGTVFDDAFAEKPYEFQLNTGTVVDGMERGVRSMRTGERARLRCEPRWAYGTKGVGSHIPPNATLLYDVELIEWHAGPPVENDSFDVDTYKKALEGKAASSGTAKAYTWSEGGEEVTLWLPLHEGEGARDVTCDIRPTKLSVRVGAPDTVDSRLVEGQLKGRAVPDESYWVIDEEHPVHGRALQVVLAKAGAYVRWDGVLIADDDRPDDW</sequence>
<evidence type="ECO:0000259" key="6">
    <source>
        <dbReference type="PROSITE" id="PS50059"/>
    </source>
</evidence>
<gene>
    <name evidence="8" type="ORF">Ctob_007783</name>
</gene>
<reference evidence="9" key="1">
    <citation type="journal article" date="2015" name="PLoS Genet.">
        <title>Genome Sequence and Transcriptome Analyses of Chrysochromulina tobin: Metabolic Tools for Enhanced Algal Fitness in the Prominent Order Prymnesiales (Haptophyceae).</title>
        <authorList>
            <person name="Hovde B.T."/>
            <person name="Deodato C.R."/>
            <person name="Hunsperger H.M."/>
            <person name="Ryken S.A."/>
            <person name="Yost W."/>
            <person name="Jha R.K."/>
            <person name="Patterson J."/>
            <person name="Monnat R.J. Jr."/>
            <person name="Barlow S.B."/>
            <person name="Starkenburg S.R."/>
            <person name="Cattolico R.A."/>
        </authorList>
    </citation>
    <scope>NUCLEOTIDE SEQUENCE</scope>
    <source>
        <strain evidence="9">CCMP291</strain>
    </source>
</reference>
<dbReference type="GO" id="GO:0005737">
    <property type="term" value="C:cytoplasm"/>
    <property type="evidence" value="ECO:0007669"/>
    <property type="project" value="TreeGrafter"/>
</dbReference>
<evidence type="ECO:0000313" key="9">
    <source>
        <dbReference type="Proteomes" id="UP000037460"/>
    </source>
</evidence>
<organism evidence="8 9">
    <name type="scientific">Chrysochromulina tobinii</name>
    <dbReference type="NCBI Taxonomy" id="1460289"/>
    <lineage>
        <taxon>Eukaryota</taxon>
        <taxon>Haptista</taxon>
        <taxon>Haptophyta</taxon>
        <taxon>Prymnesiophyceae</taxon>
        <taxon>Prymnesiales</taxon>
        <taxon>Chrysochromulinaceae</taxon>
        <taxon>Chrysochromulina</taxon>
    </lineage>
</organism>
<dbReference type="InterPro" id="IPR050689">
    <property type="entry name" value="FKBP-type_PPIase"/>
</dbReference>
<feature type="domain" description="CS" evidence="7">
    <location>
        <begin position="197"/>
        <end position="295"/>
    </location>
</feature>
<dbReference type="InterPro" id="IPR008978">
    <property type="entry name" value="HSP20-like_chaperone"/>
</dbReference>
<keyword evidence="3 5" id="KW-0697">Rotamase</keyword>
<dbReference type="PANTHER" id="PTHR10516">
    <property type="entry name" value="PEPTIDYL-PROLYL CIS-TRANS ISOMERASE"/>
    <property type="match status" value="1"/>
</dbReference>
<dbReference type="Proteomes" id="UP000037460">
    <property type="component" value="Unassembled WGS sequence"/>
</dbReference>
<feature type="domain" description="PPIase FKBP-type" evidence="6">
    <location>
        <begin position="83"/>
        <end position="170"/>
    </location>
</feature>
<accession>A0A0M0K5E2</accession>
<dbReference type="Gene3D" id="1.10.287.110">
    <property type="entry name" value="DnaJ domain"/>
    <property type="match status" value="1"/>
</dbReference>
<evidence type="ECO:0000256" key="3">
    <source>
        <dbReference type="ARBA" id="ARBA00023110"/>
    </source>
</evidence>
<dbReference type="Gene3D" id="2.60.40.790">
    <property type="match status" value="1"/>
</dbReference>
<protein>
    <recommendedName>
        <fullName evidence="2 5">peptidylprolyl isomerase</fullName>
        <ecNumber evidence="2 5">5.2.1.8</ecNumber>
    </recommendedName>
</protein>
<dbReference type="PROSITE" id="PS50059">
    <property type="entry name" value="FKBP_PPIASE"/>
    <property type="match status" value="1"/>
</dbReference>
<dbReference type="OrthoDB" id="1902587at2759"/>
<dbReference type="Gene3D" id="3.10.50.40">
    <property type="match status" value="1"/>
</dbReference>
<evidence type="ECO:0000256" key="5">
    <source>
        <dbReference type="PROSITE-ProRule" id="PRU00277"/>
    </source>
</evidence>
<dbReference type="InterPro" id="IPR036869">
    <property type="entry name" value="J_dom_sf"/>
</dbReference>
<evidence type="ECO:0000256" key="4">
    <source>
        <dbReference type="ARBA" id="ARBA00023235"/>
    </source>
</evidence>
<dbReference type="CDD" id="cd06467">
    <property type="entry name" value="p23_NUDC_like"/>
    <property type="match status" value="1"/>
</dbReference>
<dbReference type="SUPFAM" id="SSF54534">
    <property type="entry name" value="FKBP-like"/>
    <property type="match status" value="1"/>
</dbReference>
<evidence type="ECO:0000256" key="2">
    <source>
        <dbReference type="ARBA" id="ARBA00013194"/>
    </source>
</evidence>
<dbReference type="PROSITE" id="PS51203">
    <property type="entry name" value="CS"/>
    <property type="match status" value="1"/>
</dbReference>
<name>A0A0M0K5E2_9EUKA</name>
<comment type="catalytic activity">
    <reaction evidence="1 5">
        <text>[protein]-peptidylproline (omega=180) = [protein]-peptidylproline (omega=0)</text>
        <dbReference type="Rhea" id="RHEA:16237"/>
        <dbReference type="Rhea" id="RHEA-COMP:10747"/>
        <dbReference type="Rhea" id="RHEA-COMP:10748"/>
        <dbReference type="ChEBI" id="CHEBI:83833"/>
        <dbReference type="ChEBI" id="CHEBI:83834"/>
        <dbReference type="EC" id="5.2.1.8"/>
    </reaction>
</comment>
<dbReference type="Pfam" id="PF00254">
    <property type="entry name" value="FKBP_C"/>
    <property type="match status" value="1"/>
</dbReference>
<dbReference type="GO" id="GO:0003755">
    <property type="term" value="F:peptidyl-prolyl cis-trans isomerase activity"/>
    <property type="evidence" value="ECO:0007669"/>
    <property type="project" value="UniProtKB-KW"/>
</dbReference>
<keyword evidence="4 5" id="KW-0413">Isomerase</keyword>
<evidence type="ECO:0000313" key="8">
    <source>
        <dbReference type="EMBL" id="KOO33832.1"/>
    </source>
</evidence>
<proteinExistence type="predicted"/>